<feature type="transmembrane region" description="Helical" evidence="1">
    <location>
        <begin position="291"/>
        <end position="310"/>
    </location>
</feature>
<proteinExistence type="predicted"/>
<feature type="transmembrane region" description="Helical" evidence="1">
    <location>
        <begin position="322"/>
        <end position="340"/>
    </location>
</feature>
<keyword evidence="1" id="KW-0812">Transmembrane</keyword>
<evidence type="ECO:0000256" key="1">
    <source>
        <dbReference type="SAM" id="Phobius"/>
    </source>
</evidence>
<organism evidence="2 3">
    <name type="scientific">Micromonospora polyrhachis</name>
    <dbReference type="NCBI Taxonomy" id="1282883"/>
    <lineage>
        <taxon>Bacteria</taxon>
        <taxon>Bacillati</taxon>
        <taxon>Actinomycetota</taxon>
        <taxon>Actinomycetes</taxon>
        <taxon>Micromonosporales</taxon>
        <taxon>Micromonosporaceae</taxon>
        <taxon>Micromonospora</taxon>
    </lineage>
</organism>
<evidence type="ECO:0000313" key="2">
    <source>
        <dbReference type="EMBL" id="MBB4956749.1"/>
    </source>
</evidence>
<comment type="caution">
    <text evidence="2">The sequence shown here is derived from an EMBL/GenBank/DDBJ whole genome shotgun (WGS) entry which is preliminary data.</text>
</comment>
<evidence type="ECO:0008006" key="4">
    <source>
        <dbReference type="Google" id="ProtNLM"/>
    </source>
</evidence>
<feature type="transmembrane region" description="Helical" evidence="1">
    <location>
        <begin position="178"/>
        <end position="207"/>
    </location>
</feature>
<accession>A0A7W7WMR7</accession>
<feature type="transmembrane region" description="Helical" evidence="1">
    <location>
        <begin position="20"/>
        <end position="40"/>
    </location>
</feature>
<dbReference type="RefSeq" id="WP_184532365.1">
    <property type="nucleotide sequence ID" value="NZ_JACHJW010000001.1"/>
</dbReference>
<dbReference type="Proteomes" id="UP000578819">
    <property type="component" value="Unassembled WGS sequence"/>
</dbReference>
<keyword evidence="1" id="KW-0472">Membrane</keyword>
<keyword evidence="3" id="KW-1185">Reference proteome</keyword>
<name>A0A7W7WMR7_9ACTN</name>
<feature type="transmembrane region" description="Helical" evidence="1">
    <location>
        <begin position="94"/>
        <end position="113"/>
    </location>
</feature>
<feature type="transmembrane region" description="Helical" evidence="1">
    <location>
        <begin position="386"/>
        <end position="409"/>
    </location>
</feature>
<protein>
    <recommendedName>
        <fullName evidence="4">4-amino-4-deoxy-L-arabinose transferase-like glycosyltransferase</fullName>
    </recommendedName>
</protein>
<sequence length="530" mass="57873">MTAQHGRRRARLRLDRPARVALALGLAGLGYRLALLLLTVPGSNSDEATFGLVAMHIAAGRGWPVFLYGQHYMGTFESYLAAPLFLFFEPSWPLLRVPLLFLYAAFVLLMYLLTRRLYSPWLATFTVGLLALGSERVVRDQLTTVGGRPEVKPAVVLLLLLAVALGQHRSRHRRLTCAVFGLVAGLALWNDWLVLPYLAVVGVVLLVGCWRDLLGWSGLLLLGGFLIGLLPLIVDNLTAPPGQDSLSVLRQLSDGESEPATPSERLRGAILTGLPLATGLCPSTGCAPWQAWWGPLYLALLLGAAVLAVVGLRRAGGDRIRYLAQLALLLGAALTVLSYARNTLAATAPLATARYLSVLQISLPAVLWPLWLLARRTWRRGLAQPVGAMATLVLAWVTALMIYATAVFIGDLDTIRGEERDARELATVMRRAGIRHTYGEYWTCNRLIFNTREQIVCSVLGEDLRPGQNRHPPYPEQVDAAPAPAYVFESGGPADTAFRAYLERIAVPARVTEVADYRIYQPAATVRPPG</sequence>
<keyword evidence="1" id="KW-1133">Transmembrane helix</keyword>
<dbReference type="AlphaFoldDB" id="A0A7W7WMR7"/>
<reference evidence="2 3" key="1">
    <citation type="submission" date="2020-08" db="EMBL/GenBank/DDBJ databases">
        <title>Sequencing the genomes of 1000 actinobacteria strains.</title>
        <authorList>
            <person name="Klenk H.-P."/>
        </authorList>
    </citation>
    <scope>NUCLEOTIDE SEQUENCE [LARGE SCALE GENOMIC DNA]</scope>
    <source>
        <strain evidence="2 3">DSM 45886</strain>
    </source>
</reference>
<evidence type="ECO:0000313" key="3">
    <source>
        <dbReference type="Proteomes" id="UP000578819"/>
    </source>
</evidence>
<feature type="transmembrane region" description="Helical" evidence="1">
    <location>
        <begin position="213"/>
        <end position="234"/>
    </location>
</feature>
<dbReference type="EMBL" id="JACHJW010000001">
    <property type="protein sequence ID" value="MBB4956749.1"/>
    <property type="molecule type" value="Genomic_DNA"/>
</dbReference>
<feature type="transmembrane region" description="Helical" evidence="1">
    <location>
        <begin position="352"/>
        <end position="374"/>
    </location>
</feature>
<gene>
    <name evidence="2" type="ORF">FHR38_000482</name>
</gene>